<keyword evidence="4" id="KW-0813">Transport</keyword>
<keyword evidence="8 9" id="KW-0472">Membrane</keyword>
<comment type="subcellular location">
    <subcellularLocation>
        <location evidence="1 9">Cell membrane</location>
        <topology evidence="1 9">Multi-pass membrane protein</topology>
    </subcellularLocation>
</comment>
<dbReference type="InterPro" id="IPR035906">
    <property type="entry name" value="MetI-like_sf"/>
</dbReference>
<evidence type="ECO:0000313" key="11">
    <source>
        <dbReference type="EMBL" id="ACY17071.1"/>
    </source>
</evidence>
<evidence type="ECO:0000256" key="4">
    <source>
        <dbReference type="ARBA" id="ARBA00022448"/>
    </source>
</evidence>
<comment type="similarity">
    <text evidence="2 9">Belongs to the binding-protein-dependent transport system permease family. CysTW subfamily.</text>
</comment>
<dbReference type="STRING" id="502025.Hoch_4580"/>
<sequence>MSANKTKHVPLAEQRRSLLGEKLFIAACRVAIMLPLLLLFYLLIDVCIDGLGRLDWNFFQGNPSSDAALAGIRPALFGSVYLIALTALFALPLGVGAAIYLEEYGGQSRLASTIEVAIANLAGVPSVIYGLLGLGLFVRAFGFGPSLLAGACTLALLVLPIVIMSSREALRTVPDSLREGALGLGATRWQMIRRVILPMCLPGILTGAILSVSRAIGETAPLIVIGVAVFISTVPSGLDSQFTALPIQIYNWVSMPQREFLTNSAAGIVVLMGTLLVLNSIAIFLRNRFQTRNQ</sequence>
<feature type="transmembrane region" description="Helical" evidence="9">
    <location>
        <begin position="195"/>
        <end position="216"/>
    </location>
</feature>
<feature type="transmembrane region" description="Helical" evidence="9">
    <location>
        <begin position="80"/>
        <end position="101"/>
    </location>
</feature>
<name>D0LQ34_HALO1</name>
<evidence type="ECO:0000256" key="3">
    <source>
        <dbReference type="ARBA" id="ARBA00016864"/>
    </source>
</evidence>
<organism evidence="11 12">
    <name type="scientific">Haliangium ochraceum (strain DSM 14365 / JCM 11303 / SMP-2)</name>
    <dbReference type="NCBI Taxonomy" id="502025"/>
    <lineage>
        <taxon>Bacteria</taxon>
        <taxon>Pseudomonadati</taxon>
        <taxon>Myxococcota</taxon>
        <taxon>Polyangia</taxon>
        <taxon>Haliangiales</taxon>
        <taxon>Kofleriaceae</taxon>
        <taxon>Haliangium</taxon>
    </lineage>
</organism>
<dbReference type="GO" id="GO:0035435">
    <property type="term" value="P:phosphate ion transmembrane transport"/>
    <property type="evidence" value="ECO:0007669"/>
    <property type="project" value="InterPro"/>
</dbReference>
<feature type="transmembrane region" description="Helical" evidence="9">
    <location>
        <begin position="113"/>
        <end position="137"/>
    </location>
</feature>
<evidence type="ECO:0000256" key="9">
    <source>
        <dbReference type="RuleBase" id="RU363043"/>
    </source>
</evidence>
<evidence type="ECO:0000256" key="6">
    <source>
        <dbReference type="ARBA" id="ARBA00022692"/>
    </source>
</evidence>
<keyword evidence="5 9" id="KW-1003">Cell membrane</keyword>
<keyword evidence="7 9" id="KW-1133">Transmembrane helix</keyword>
<feature type="transmembrane region" description="Helical" evidence="9">
    <location>
        <begin position="260"/>
        <end position="285"/>
    </location>
</feature>
<evidence type="ECO:0000256" key="2">
    <source>
        <dbReference type="ARBA" id="ARBA00007069"/>
    </source>
</evidence>
<dbReference type="EMBL" id="CP001804">
    <property type="protein sequence ID" value="ACY17071.1"/>
    <property type="molecule type" value="Genomic_DNA"/>
</dbReference>
<dbReference type="InterPro" id="IPR005672">
    <property type="entry name" value="Phosphate_PstA"/>
</dbReference>
<dbReference type="Proteomes" id="UP000001880">
    <property type="component" value="Chromosome"/>
</dbReference>
<dbReference type="InterPro" id="IPR000515">
    <property type="entry name" value="MetI-like"/>
</dbReference>
<dbReference type="PROSITE" id="PS50928">
    <property type="entry name" value="ABC_TM1"/>
    <property type="match status" value="1"/>
</dbReference>
<reference evidence="11 12" key="1">
    <citation type="journal article" date="2010" name="Stand. Genomic Sci.">
        <title>Complete genome sequence of Haliangium ochraceum type strain (SMP-2).</title>
        <authorList>
            <consortium name="US DOE Joint Genome Institute (JGI-PGF)"/>
            <person name="Ivanova N."/>
            <person name="Daum C."/>
            <person name="Lang E."/>
            <person name="Abt B."/>
            <person name="Kopitz M."/>
            <person name="Saunders E."/>
            <person name="Lapidus A."/>
            <person name="Lucas S."/>
            <person name="Glavina Del Rio T."/>
            <person name="Nolan M."/>
            <person name="Tice H."/>
            <person name="Copeland A."/>
            <person name="Cheng J.F."/>
            <person name="Chen F."/>
            <person name="Bruce D."/>
            <person name="Goodwin L."/>
            <person name="Pitluck S."/>
            <person name="Mavromatis K."/>
            <person name="Pati A."/>
            <person name="Mikhailova N."/>
            <person name="Chen A."/>
            <person name="Palaniappan K."/>
            <person name="Land M."/>
            <person name="Hauser L."/>
            <person name="Chang Y.J."/>
            <person name="Jeffries C.D."/>
            <person name="Detter J.C."/>
            <person name="Brettin T."/>
            <person name="Rohde M."/>
            <person name="Goker M."/>
            <person name="Bristow J."/>
            <person name="Markowitz V."/>
            <person name="Eisen J.A."/>
            <person name="Hugenholtz P."/>
            <person name="Kyrpides N.C."/>
            <person name="Klenk H.P."/>
        </authorList>
    </citation>
    <scope>NUCLEOTIDE SEQUENCE [LARGE SCALE GENOMIC DNA]</scope>
    <source>
        <strain evidence="12">DSM 14365 / CIP 107738 / JCM 11303 / AJ 13395 / SMP-2</strain>
    </source>
</reference>
<dbReference type="GO" id="GO:0005886">
    <property type="term" value="C:plasma membrane"/>
    <property type="evidence" value="ECO:0007669"/>
    <property type="project" value="UniProtKB-SubCell"/>
</dbReference>
<gene>
    <name evidence="11" type="ordered locus">Hoch_4580</name>
</gene>
<feature type="domain" description="ABC transmembrane type-1" evidence="10">
    <location>
        <begin position="76"/>
        <end position="282"/>
    </location>
</feature>
<feature type="transmembrane region" description="Helical" evidence="9">
    <location>
        <begin position="23"/>
        <end position="44"/>
    </location>
</feature>
<evidence type="ECO:0000256" key="1">
    <source>
        <dbReference type="ARBA" id="ARBA00004651"/>
    </source>
</evidence>
<dbReference type="SUPFAM" id="SSF161098">
    <property type="entry name" value="MetI-like"/>
    <property type="match status" value="1"/>
</dbReference>
<dbReference type="eggNOG" id="COG0581">
    <property type="taxonomic scope" value="Bacteria"/>
</dbReference>
<dbReference type="Pfam" id="PF00528">
    <property type="entry name" value="BPD_transp_1"/>
    <property type="match status" value="1"/>
</dbReference>
<keyword evidence="6 9" id="KW-0812">Transmembrane</keyword>
<evidence type="ECO:0000256" key="5">
    <source>
        <dbReference type="ARBA" id="ARBA00022475"/>
    </source>
</evidence>
<keyword evidence="12" id="KW-1185">Reference proteome</keyword>
<protein>
    <recommendedName>
        <fullName evidence="3 9">Phosphate transport system permease protein PstA</fullName>
    </recommendedName>
</protein>
<dbReference type="PANTHER" id="PTHR43470">
    <property type="entry name" value="PHOSPHATE TRANSPORT SYSTEM PERMEASE PROTEIN PSTA-RELATED"/>
    <property type="match status" value="1"/>
</dbReference>
<dbReference type="HOGENOM" id="CLU_033621_2_1_7"/>
<proteinExistence type="inferred from homology"/>
<dbReference type="AlphaFoldDB" id="D0LQ34"/>
<feature type="transmembrane region" description="Helical" evidence="9">
    <location>
        <begin position="143"/>
        <end position="163"/>
    </location>
</feature>
<dbReference type="RefSeq" id="WP_012829669.1">
    <property type="nucleotide sequence ID" value="NC_013440.1"/>
</dbReference>
<dbReference type="NCBIfam" id="TIGR00974">
    <property type="entry name" value="3a0107s02c"/>
    <property type="match status" value="1"/>
</dbReference>
<evidence type="ECO:0000313" key="12">
    <source>
        <dbReference type="Proteomes" id="UP000001880"/>
    </source>
</evidence>
<evidence type="ECO:0000256" key="8">
    <source>
        <dbReference type="ARBA" id="ARBA00023136"/>
    </source>
</evidence>
<evidence type="ECO:0000259" key="10">
    <source>
        <dbReference type="PROSITE" id="PS50928"/>
    </source>
</evidence>
<dbReference type="GO" id="GO:0005315">
    <property type="term" value="F:phosphate transmembrane transporter activity"/>
    <property type="evidence" value="ECO:0007669"/>
    <property type="project" value="InterPro"/>
</dbReference>
<dbReference type="CDD" id="cd06261">
    <property type="entry name" value="TM_PBP2"/>
    <property type="match status" value="1"/>
</dbReference>
<evidence type="ECO:0000256" key="7">
    <source>
        <dbReference type="ARBA" id="ARBA00022989"/>
    </source>
</evidence>
<accession>D0LQ34</accession>
<dbReference type="KEGG" id="hoh:Hoch_4580"/>
<dbReference type="Gene3D" id="1.10.3720.10">
    <property type="entry name" value="MetI-like"/>
    <property type="match status" value="1"/>
</dbReference>